<feature type="compositionally biased region" description="Low complexity" evidence="1">
    <location>
        <begin position="63"/>
        <end position="87"/>
    </location>
</feature>
<dbReference type="AlphaFoldDB" id="A0A812V9T2"/>
<protein>
    <submittedName>
        <fullName evidence="2">Uncharacterized protein</fullName>
    </submittedName>
</protein>
<dbReference type="EMBL" id="CAJNIZ010041835">
    <property type="protein sequence ID" value="CAE7617692.1"/>
    <property type="molecule type" value="Genomic_DNA"/>
</dbReference>
<dbReference type="Proteomes" id="UP000649617">
    <property type="component" value="Unassembled WGS sequence"/>
</dbReference>
<evidence type="ECO:0000313" key="2">
    <source>
        <dbReference type="EMBL" id="CAE7617692.1"/>
    </source>
</evidence>
<sequence>MRTELKFSKRDKYEKSVYECWVEEMTKGQLKLLQKECWEEKMMASIAAGKMDDCKDFPDMMGSDHSGSGSDESSCSDSDSESATSTPKKGKKASKKKDKKHAKSKQSKKNKKTKNAKKGSPHEAIENAAESLNQALATINDYGVKFSDFHDQIAEIKATYVGKKSLDNASLQELKNIISDAEKTTLLKADKKDDSLSAGSIETAEDRWSCGPINWGMLPKVLKEFGLQADVPVTFADIGRLRQRFEEKFWAQLFGQHVPFKVTLDDYNLLGKGSFATRRWFKGADTTILSKYLEHLYLRILADCSEEEENILTTVYEGLVAINHFMSSVYNQPLIVQPADSGKNAEYGLLFMRAFNGAALDALGLR</sequence>
<comment type="caution">
    <text evidence="2">The sequence shown here is derived from an EMBL/GenBank/DDBJ whole genome shotgun (WGS) entry which is preliminary data.</text>
</comment>
<gene>
    <name evidence="2" type="ORF">SPIL2461_LOCUS16215</name>
</gene>
<evidence type="ECO:0000256" key="1">
    <source>
        <dbReference type="SAM" id="MobiDB-lite"/>
    </source>
</evidence>
<keyword evidence="3" id="KW-1185">Reference proteome</keyword>
<evidence type="ECO:0000313" key="3">
    <source>
        <dbReference type="Proteomes" id="UP000649617"/>
    </source>
</evidence>
<organism evidence="2 3">
    <name type="scientific">Symbiodinium pilosum</name>
    <name type="common">Dinoflagellate</name>
    <dbReference type="NCBI Taxonomy" id="2952"/>
    <lineage>
        <taxon>Eukaryota</taxon>
        <taxon>Sar</taxon>
        <taxon>Alveolata</taxon>
        <taxon>Dinophyceae</taxon>
        <taxon>Suessiales</taxon>
        <taxon>Symbiodiniaceae</taxon>
        <taxon>Symbiodinium</taxon>
    </lineage>
</organism>
<feature type="region of interest" description="Disordered" evidence="1">
    <location>
        <begin position="53"/>
        <end position="122"/>
    </location>
</feature>
<reference evidence="2" key="1">
    <citation type="submission" date="2021-02" db="EMBL/GenBank/DDBJ databases">
        <authorList>
            <person name="Dougan E. K."/>
            <person name="Rhodes N."/>
            <person name="Thang M."/>
            <person name="Chan C."/>
        </authorList>
    </citation>
    <scope>NUCLEOTIDE SEQUENCE</scope>
</reference>
<feature type="compositionally biased region" description="Basic residues" evidence="1">
    <location>
        <begin position="88"/>
        <end position="119"/>
    </location>
</feature>
<feature type="non-terminal residue" evidence="2">
    <location>
        <position position="1"/>
    </location>
</feature>
<accession>A0A812V9T2</accession>
<name>A0A812V9T2_SYMPI</name>
<proteinExistence type="predicted"/>